<dbReference type="PROSITE" id="PS51747">
    <property type="entry name" value="CYT_DCMP_DEAMINASES_2"/>
    <property type="match status" value="1"/>
</dbReference>
<dbReference type="InterPro" id="IPR016192">
    <property type="entry name" value="APOBEC/CMP_deaminase_Zn-bd"/>
</dbReference>
<comment type="caution">
    <text evidence="4">The sequence shown here is derived from an EMBL/GenBank/DDBJ whole genome shotgun (WGS) entry which is preliminary data.</text>
</comment>
<evidence type="ECO:0000313" key="4">
    <source>
        <dbReference type="EMBL" id="MFD1326667.1"/>
    </source>
</evidence>
<keyword evidence="5" id="KW-1185">Reference proteome</keyword>
<organism evidence="4 5">
    <name type="scientific">Mycoplana ramosa</name>
    <name type="common">Mycoplana bullata</name>
    <dbReference type="NCBI Taxonomy" id="40837"/>
    <lineage>
        <taxon>Bacteria</taxon>
        <taxon>Pseudomonadati</taxon>
        <taxon>Pseudomonadota</taxon>
        <taxon>Alphaproteobacteria</taxon>
        <taxon>Hyphomicrobiales</taxon>
        <taxon>Rhizobiaceae</taxon>
        <taxon>Mycoplana</taxon>
    </lineage>
</organism>
<proteinExistence type="predicted"/>
<keyword evidence="2" id="KW-0862">Zinc</keyword>
<dbReference type="Pfam" id="PF00383">
    <property type="entry name" value="dCMP_cyt_deam_1"/>
    <property type="match status" value="1"/>
</dbReference>
<dbReference type="Gene3D" id="3.40.140.10">
    <property type="entry name" value="Cytidine Deaminase, domain 2"/>
    <property type="match status" value="1"/>
</dbReference>
<dbReference type="CDD" id="cd01285">
    <property type="entry name" value="nucleoside_deaminase"/>
    <property type="match status" value="1"/>
</dbReference>
<protein>
    <submittedName>
        <fullName evidence="4">Deaminase</fullName>
    </submittedName>
</protein>
<dbReference type="SUPFAM" id="SSF53927">
    <property type="entry name" value="Cytidine deaminase-like"/>
    <property type="match status" value="1"/>
</dbReference>
<dbReference type="PROSITE" id="PS00903">
    <property type="entry name" value="CYT_DCMP_DEAMINASES_1"/>
    <property type="match status" value="1"/>
</dbReference>
<dbReference type="RefSeq" id="WP_374838230.1">
    <property type="nucleotide sequence ID" value="NZ_JBHEEW010000006.1"/>
</dbReference>
<dbReference type="Proteomes" id="UP001597173">
    <property type="component" value="Unassembled WGS sequence"/>
</dbReference>
<reference evidence="5" key="1">
    <citation type="journal article" date="2019" name="Int. J. Syst. Evol. Microbiol.">
        <title>The Global Catalogue of Microorganisms (GCM) 10K type strain sequencing project: providing services to taxonomists for standard genome sequencing and annotation.</title>
        <authorList>
            <consortium name="The Broad Institute Genomics Platform"/>
            <consortium name="The Broad Institute Genome Sequencing Center for Infectious Disease"/>
            <person name="Wu L."/>
            <person name="Ma J."/>
        </authorList>
    </citation>
    <scope>NUCLEOTIDE SEQUENCE [LARGE SCALE GENOMIC DNA]</scope>
    <source>
        <strain evidence="5">CCUG 55609</strain>
    </source>
</reference>
<evidence type="ECO:0000256" key="2">
    <source>
        <dbReference type="ARBA" id="ARBA00022833"/>
    </source>
</evidence>
<sequence length="210" mass="23448">MCGRTVPTFDRGSPALTAATLPKRLLDVIEFDILPLTERGVAAGNKVFGAAILRKSDLSVVVAETNNELENPLWHGEVHALKRFYETAGDISTKDLIFLSTHEPCTMCMSAITWAGFDNFYSFFSHEDSRDAFAIPHDLKILKEVFGLEPGGYRRNNAFWHSYFIADLVEAQDEPLKSTLKAQTARIRSAYDRLSGIYQSGKETNSIPLN</sequence>
<dbReference type="InterPro" id="IPR002125">
    <property type="entry name" value="CMP_dCMP_dom"/>
</dbReference>
<dbReference type="EMBL" id="JBHTNF010000001">
    <property type="protein sequence ID" value="MFD1326667.1"/>
    <property type="molecule type" value="Genomic_DNA"/>
</dbReference>
<accession>A0ABW3YPZ8</accession>
<gene>
    <name evidence="4" type="ORF">ACFQ33_01970</name>
</gene>
<feature type="domain" description="CMP/dCMP-type deaminase" evidence="3">
    <location>
        <begin position="31"/>
        <end position="149"/>
    </location>
</feature>
<evidence type="ECO:0000256" key="1">
    <source>
        <dbReference type="ARBA" id="ARBA00022723"/>
    </source>
</evidence>
<evidence type="ECO:0000259" key="3">
    <source>
        <dbReference type="PROSITE" id="PS51747"/>
    </source>
</evidence>
<evidence type="ECO:0000313" key="5">
    <source>
        <dbReference type="Proteomes" id="UP001597173"/>
    </source>
</evidence>
<keyword evidence="1" id="KW-0479">Metal-binding</keyword>
<dbReference type="InterPro" id="IPR016193">
    <property type="entry name" value="Cytidine_deaminase-like"/>
</dbReference>
<name>A0ABW3YPZ8_MYCRA</name>